<dbReference type="InterPro" id="IPR029058">
    <property type="entry name" value="AB_hydrolase_fold"/>
</dbReference>
<feature type="domain" description="AB hydrolase-1" evidence="3">
    <location>
        <begin position="34"/>
        <end position="289"/>
    </location>
</feature>
<gene>
    <name evidence="4" type="ORF">MG3_03262</name>
</gene>
<accession>A0AB34PWR3</accession>
<proteinExistence type="inferred from homology"/>
<dbReference type="InterPro" id="IPR000073">
    <property type="entry name" value="AB_hydrolase_1"/>
</dbReference>
<evidence type="ECO:0000313" key="5">
    <source>
        <dbReference type="Proteomes" id="UP000030161"/>
    </source>
</evidence>
<dbReference type="GO" id="GO:0016787">
    <property type="term" value="F:hydrolase activity"/>
    <property type="evidence" value="ECO:0007669"/>
    <property type="project" value="UniProtKB-KW"/>
</dbReference>
<evidence type="ECO:0000259" key="3">
    <source>
        <dbReference type="Pfam" id="PF00561"/>
    </source>
</evidence>
<comment type="similarity">
    <text evidence="2">Belongs to the AB hydrolase superfamily. Epoxide hydrolase family.</text>
</comment>
<evidence type="ECO:0000313" key="4">
    <source>
        <dbReference type="EMBL" id="KGR10503.1"/>
    </source>
</evidence>
<name>A0AB34PWR3_CANAX</name>
<protein>
    <recommendedName>
        <fullName evidence="3">AB hydrolase-1 domain-containing protein</fullName>
    </recommendedName>
</protein>
<dbReference type="PANTHER" id="PTHR43329">
    <property type="entry name" value="EPOXIDE HYDROLASE"/>
    <property type="match status" value="1"/>
</dbReference>
<organism evidence="4 5">
    <name type="scientific">Candida albicans P78048</name>
    <dbReference type="NCBI Taxonomy" id="1094989"/>
    <lineage>
        <taxon>Eukaryota</taxon>
        <taxon>Fungi</taxon>
        <taxon>Dikarya</taxon>
        <taxon>Ascomycota</taxon>
        <taxon>Saccharomycotina</taxon>
        <taxon>Pichiomycetes</taxon>
        <taxon>Debaryomycetaceae</taxon>
        <taxon>Candida/Lodderomyces clade</taxon>
        <taxon>Candida</taxon>
    </lineage>
</organism>
<dbReference type="EMBL" id="AJIX01000021">
    <property type="protein sequence ID" value="KGR10503.1"/>
    <property type="molecule type" value="Genomic_DNA"/>
</dbReference>
<dbReference type="Pfam" id="PF00561">
    <property type="entry name" value="Abhydrolase_1"/>
    <property type="match status" value="1"/>
</dbReference>
<reference evidence="4 5" key="1">
    <citation type="submission" date="2013-12" db="EMBL/GenBank/DDBJ databases">
        <title>The Genome Sequence of Candida albicans P78048.</title>
        <authorList>
            <consortium name="The Broad Institute Genome Sequencing Platform"/>
            <consortium name="The Broad Institute Genome Sequencing Center for Infectious Disease"/>
            <person name="Cuomo C."/>
            <person name="Bennett R."/>
            <person name="Hirakawa M."/>
            <person name="Noverr M."/>
            <person name="Mitchell A."/>
            <person name="Young S.K."/>
            <person name="Zeng Q."/>
            <person name="Gargeya S."/>
            <person name="Fitzgerald M."/>
            <person name="Abouelleil A."/>
            <person name="Alvarado L."/>
            <person name="Berlin A.M."/>
            <person name="Chapman S.B."/>
            <person name="Dewar J."/>
            <person name="Goldberg J."/>
            <person name="Griggs A."/>
            <person name="Gujja S."/>
            <person name="Hansen M."/>
            <person name="Howarth C."/>
            <person name="Imamovic A."/>
            <person name="Larimer J."/>
            <person name="McCowan C."/>
            <person name="Murphy C."/>
            <person name="Pearson M."/>
            <person name="Priest M."/>
            <person name="Roberts A."/>
            <person name="Saif S."/>
            <person name="Shea T."/>
            <person name="Sykes S."/>
            <person name="Wortman J."/>
            <person name="Nusbaum C."/>
            <person name="Birren B."/>
        </authorList>
    </citation>
    <scope>NUCLEOTIDE SEQUENCE [LARGE SCALE GENOMIC DNA]</scope>
    <source>
        <strain evidence="4 5">P78048</strain>
    </source>
</reference>
<sequence>MTKFDIKLHNGRRTFSTLSNLPETEVSGLQWDRAIILIHGFPDVNTTFNKAWPYLEDSFAGEKVLLLAPKLRGYEKSSIGPESEYALPYLAEDVKAWIEEINPGNKKPVHLLGHDWGAMVSFKTANLYPHLVTSIVTLAIPYLANLHLWDLLWYAPEQFYLSSYFLTMQIASVYRPKLTESNDYLKYLWKYWSPSYNTSKEEIDEIRNAFTKDNVVDAVTSYYRHLFRPFSLVKSRWPVDFNRVPTLILVGKEDGCMSPRIAELEKEKLKDFPKAEVKILPNAGHFLQREQPEIVAKISIDFFEKYSK</sequence>
<keyword evidence="1" id="KW-0378">Hydrolase</keyword>
<dbReference type="Proteomes" id="UP000030161">
    <property type="component" value="Unassembled WGS sequence"/>
</dbReference>
<dbReference type="PRINTS" id="PR00412">
    <property type="entry name" value="EPOXHYDRLASE"/>
</dbReference>
<evidence type="ECO:0000256" key="2">
    <source>
        <dbReference type="ARBA" id="ARBA00038334"/>
    </source>
</evidence>
<dbReference type="SUPFAM" id="SSF53474">
    <property type="entry name" value="alpha/beta-Hydrolases"/>
    <property type="match status" value="1"/>
</dbReference>
<dbReference type="AlphaFoldDB" id="A0AB34PWR3"/>
<dbReference type="InterPro" id="IPR000639">
    <property type="entry name" value="Epox_hydrolase-like"/>
</dbReference>
<dbReference type="SMR" id="A0AB34PWR3"/>
<dbReference type="Gene3D" id="3.40.50.1820">
    <property type="entry name" value="alpha/beta hydrolase"/>
    <property type="match status" value="1"/>
</dbReference>
<evidence type="ECO:0000256" key="1">
    <source>
        <dbReference type="ARBA" id="ARBA00022801"/>
    </source>
</evidence>
<comment type="caution">
    <text evidence="4">The sequence shown here is derived from an EMBL/GenBank/DDBJ whole genome shotgun (WGS) entry which is preliminary data.</text>
</comment>